<keyword evidence="3" id="KW-1015">Disulfide bond</keyword>
<keyword evidence="6" id="KW-1133">Transmembrane helix</keyword>
<dbReference type="CDD" id="cd00063">
    <property type="entry name" value="FN3"/>
    <property type="match status" value="1"/>
</dbReference>
<dbReference type="InterPro" id="IPR036179">
    <property type="entry name" value="Ig-like_dom_sf"/>
</dbReference>
<organism evidence="8 9">
    <name type="scientific">Mytilus edulis</name>
    <name type="common">Blue mussel</name>
    <dbReference type="NCBI Taxonomy" id="6550"/>
    <lineage>
        <taxon>Eukaryota</taxon>
        <taxon>Metazoa</taxon>
        <taxon>Spiralia</taxon>
        <taxon>Lophotrochozoa</taxon>
        <taxon>Mollusca</taxon>
        <taxon>Bivalvia</taxon>
        <taxon>Autobranchia</taxon>
        <taxon>Pteriomorphia</taxon>
        <taxon>Mytilida</taxon>
        <taxon>Mytiloidea</taxon>
        <taxon>Mytilidae</taxon>
        <taxon>Mytilinae</taxon>
        <taxon>Mytilus</taxon>
    </lineage>
</organism>
<comment type="caution">
    <text evidence="8">The sequence shown here is derived from an EMBL/GenBank/DDBJ whole genome shotgun (WGS) entry which is preliminary data.</text>
</comment>
<dbReference type="GO" id="GO:0050839">
    <property type="term" value="F:cell adhesion molecule binding"/>
    <property type="evidence" value="ECO:0007669"/>
    <property type="project" value="TreeGrafter"/>
</dbReference>
<evidence type="ECO:0000256" key="4">
    <source>
        <dbReference type="ARBA" id="ARBA00023180"/>
    </source>
</evidence>
<dbReference type="OrthoDB" id="6161364at2759"/>
<name>A0A8S3V1Y6_MYTED</name>
<dbReference type="GO" id="GO:0005886">
    <property type="term" value="C:plasma membrane"/>
    <property type="evidence" value="ECO:0007669"/>
    <property type="project" value="TreeGrafter"/>
</dbReference>
<dbReference type="Pfam" id="PF13927">
    <property type="entry name" value="Ig_3"/>
    <property type="match status" value="1"/>
</dbReference>
<reference evidence="8" key="1">
    <citation type="submission" date="2021-03" db="EMBL/GenBank/DDBJ databases">
        <authorList>
            <person name="Bekaert M."/>
        </authorList>
    </citation>
    <scope>NUCLEOTIDE SEQUENCE</scope>
</reference>
<evidence type="ECO:0000313" key="8">
    <source>
        <dbReference type="EMBL" id="CAG2248792.1"/>
    </source>
</evidence>
<dbReference type="InterPro" id="IPR007110">
    <property type="entry name" value="Ig-like_dom"/>
</dbReference>
<dbReference type="SMART" id="SM00408">
    <property type="entry name" value="IGc2"/>
    <property type="match status" value="1"/>
</dbReference>
<dbReference type="CDD" id="cd00096">
    <property type="entry name" value="Ig"/>
    <property type="match status" value="1"/>
</dbReference>
<protein>
    <recommendedName>
        <fullName evidence="7">Ig-like domain-containing protein</fullName>
    </recommendedName>
</protein>
<feature type="transmembrane region" description="Helical" evidence="6">
    <location>
        <begin position="464"/>
        <end position="485"/>
    </location>
</feature>
<evidence type="ECO:0000313" key="9">
    <source>
        <dbReference type="Proteomes" id="UP000683360"/>
    </source>
</evidence>
<dbReference type="InterPro" id="IPR013783">
    <property type="entry name" value="Ig-like_fold"/>
</dbReference>
<dbReference type="InterPro" id="IPR036116">
    <property type="entry name" value="FN3_sf"/>
</dbReference>
<dbReference type="InterPro" id="IPR003599">
    <property type="entry name" value="Ig_sub"/>
</dbReference>
<evidence type="ECO:0000256" key="6">
    <source>
        <dbReference type="SAM" id="Phobius"/>
    </source>
</evidence>
<keyword evidence="2 6" id="KW-0472">Membrane</keyword>
<dbReference type="Proteomes" id="UP000683360">
    <property type="component" value="Unassembled WGS sequence"/>
</dbReference>
<gene>
    <name evidence="8" type="ORF">MEDL_60651</name>
</gene>
<dbReference type="SUPFAM" id="SSF48726">
    <property type="entry name" value="Immunoglobulin"/>
    <property type="match status" value="2"/>
</dbReference>
<dbReference type="Gene3D" id="2.60.40.10">
    <property type="entry name" value="Immunoglobulins"/>
    <property type="match status" value="3"/>
</dbReference>
<keyword evidence="5" id="KW-0393">Immunoglobulin domain</keyword>
<evidence type="ECO:0000256" key="5">
    <source>
        <dbReference type="ARBA" id="ARBA00023319"/>
    </source>
</evidence>
<evidence type="ECO:0000256" key="3">
    <source>
        <dbReference type="ARBA" id="ARBA00023157"/>
    </source>
</evidence>
<dbReference type="PANTHER" id="PTHR11640:SF31">
    <property type="entry name" value="IRREGULAR CHIASM C-ROUGHEST PROTEIN-RELATED"/>
    <property type="match status" value="1"/>
</dbReference>
<keyword evidence="6" id="KW-0812">Transmembrane</keyword>
<sequence length="657" mass="74655">MERNYYVESKKISLTIVCTVNSGKPEETLELQTNESTIQSGVNGRLEYTFVPTRKNNRQSFKCSAISEILDNPLVYTIDLDINKLNSFPDKPDLVIPKINPPTLVEGRSTQLCCRAYGNPNIQIIEWKKNGESVLNDSDSNLCLEFISLNRSDAGNYTCKATNSVGQSVQSMIYKILYPPVINITRLPIEQKIILTCNPRGEPNNYTFADWEHLSEFKEYIRSFPGTKDGKLTIVKAVNNNRRHENDGIYTCKSTNGILDVHRDLYQKGSILINDEGPPIFVKANKPIQFGQYRQEIDLTAFLYNTFGNIQTNIAKENKTLNTQTTKEKIVTNDVFHNINVSVNGIKITFKIVLDNTEDFNDYKITACNEKGCNAYMVMIKSARFDGGFSQTFVIEYKTESEEMWRQTEPVMDNLQHTMTYLLYDISPNTRYYVQVLSKNRIGQCTRNETDFTLVLSLGLATHGYAVTVVAIVVPIIFILVLTIVMRVIVFIRNKGDSVENQLYQSSSFQNSAVVHHVLIQNETYQNLPALSNDNQTHQMRLYNGNGANGQSVSNSNRSVLSPVYGLEGNLFILRYHGYNIGESSLQYAEVTFKDEPMTQEVVIHGIADRTIYSDIDFMTKHVEQPCSRSESDSESDDDFMYVDGIENFVEKEEITI</sequence>
<dbReference type="InterPro" id="IPR051275">
    <property type="entry name" value="Cell_adhesion_signaling"/>
</dbReference>
<feature type="domain" description="Ig-like" evidence="7">
    <location>
        <begin position="92"/>
        <end position="170"/>
    </location>
</feature>
<dbReference type="PANTHER" id="PTHR11640">
    <property type="entry name" value="NEPHRIN"/>
    <property type="match status" value="1"/>
</dbReference>
<dbReference type="EMBL" id="CAJPWZ010002951">
    <property type="protein sequence ID" value="CAG2248792.1"/>
    <property type="molecule type" value="Genomic_DNA"/>
</dbReference>
<accession>A0A8S3V1Y6</accession>
<dbReference type="InterPro" id="IPR003598">
    <property type="entry name" value="Ig_sub2"/>
</dbReference>
<dbReference type="GO" id="GO:0098609">
    <property type="term" value="P:cell-cell adhesion"/>
    <property type="evidence" value="ECO:0007669"/>
    <property type="project" value="TreeGrafter"/>
</dbReference>
<dbReference type="InterPro" id="IPR003961">
    <property type="entry name" value="FN3_dom"/>
</dbReference>
<comment type="subcellular location">
    <subcellularLocation>
        <location evidence="1">Membrane</location>
        <topology evidence="1">Single-pass type I membrane protein</topology>
    </subcellularLocation>
</comment>
<keyword evidence="4" id="KW-0325">Glycoprotein</keyword>
<proteinExistence type="predicted"/>
<dbReference type="PROSITE" id="PS50835">
    <property type="entry name" value="IG_LIKE"/>
    <property type="match status" value="2"/>
</dbReference>
<evidence type="ECO:0000256" key="2">
    <source>
        <dbReference type="ARBA" id="ARBA00023136"/>
    </source>
</evidence>
<dbReference type="GO" id="GO:0005911">
    <property type="term" value="C:cell-cell junction"/>
    <property type="evidence" value="ECO:0007669"/>
    <property type="project" value="TreeGrafter"/>
</dbReference>
<dbReference type="SUPFAM" id="SSF49265">
    <property type="entry name" value="Fibronectin type III"/>
    <property type="match status" value="1"/>
</dbReference>
<dbReference type="SMART" id="SM00409">
    <property type="entry name" value="IG"/>
    <property type="match status" value="1"/>
</dbReference>
<dbReference type="AlphaFoldDB" id="A0A8S3V1Y6"/>
<evidence type="ECO:0000256" key="1">
    <source>
        <dbReference type="ARBA" id="ARBA00004479"/>
    </source>
</evidence>
<keyword evidence="9" id="KW-1185">Reference proteome</keyword>
<evidence type="ECO:0000259" key="7">
    <source>
        <dbReference type="PROSITE" id="PS50835"/>
    </source>
</evidence>
<feature type="domain" description="Ig-like" evidence="7">
    <location>
        <begin position="179"/>
        <end position="257"/>
    </location>
</feature>